<feature type="region of interest" description="Disordered" evidence="1">
    <location>
        <begin position="199"/>
        <end position="231"/>
    </location>
</feature>
<reference evidence="2" key="2">
    <citation type="submission" date="2025-09" db="UniProtKB">
        <authorList>
            <consortium name="Ensembl"/>
        </authorList>
    </citation>
    <scope>IDENTIFICATION</scope>
</reference>
<protein>
    <submittedName>
        <fullName evidence="2">Uncharacterized protein</fullName>
    </submittedName>
</protein>
<sequence length="231" mass="25639">LWVREDRIHPETMVQGHLQDLLQELRRCANLPPIWRCHPEGMYFLFGILYFRQVWGSRGPLQMQVVLALAFLFLNRPAPEQRQEVPISAEDVGSKDMERAGAEAVALWSSPHGEMQQPFPAGDVSVEHGMGPEALALGRQLAQFVQQGPDLVEIRLGPEQGQLRVVLRQVQASQAQEVEDVPESFAIAVNEQAAVRISAGRPGPSEHGTQHGVREAGQGLQRRAVELTPDI</sequence>
<dbReference type="Ensembl" id="ENSPCET00000005459.1">
    <property type="protein sequence ID" value="ENSPCEP00000005271.1"/>
    <property type="gene ID" value="ENSPCEG00000004288.1"/>
</dbReference>
<dbReference type="AlphaFoldDB" id="A0A8C8RGF1"/>
<dbReference type="Proteomes" id="UP000694393">
    <property type="component" value="Unplaced"/>
</dbReference>
<proteinExistence type="predicted"/>
<organism evidence="2 3">
    <name type="scientific">Pelusios castaneus</name>
    <name type="common">West African mud turtle</name>
    <dbReference type="NCBI Taxonomy" id="367368"/>
    <lineage>
        <taxon>Eukaryota</taxon>
        <taxon>Metazoa</taxon>
        <taxon>Chordata</taxon>
        <taxon>Craniata</taxon>
        <taxon>Vertebrata</taxon>
        <taxon>Euteleostomi</taxon>
        <taxon>Archelosauria</taxon>
        <taxon>Testudinata</taxon>
        <taxon>Testudines</taxon>
        <taxon>Pleurodira</taxon>
        <taxon>Pelomedusidae</taxon>
        <taxon>Pelusios</taxon>
    </lineage>
</organism>
<keyword evidence="3" id="KW-1185">Reference proteome</keyword>
<accession>A0A8C8RGF1</accession>
<evidence type="ECO:0000256" key="1">
    <source>
        <dbReference type="SAM" id="MobiDB-lite"/>
    </source>
</evidence>
<name>A0A8C8RGF1_9SAUR</name>
<evidence type="ECO:0000313" key="3">
    <source>
        <dbReference type="Proteomes" id="UP000694393"/>
    </source>
</evidence>
<reference evidence="2" key="1">
    <citation type="submission" date="2025-08" db="UniProtKB">
        <authorList>
            <consortium name="Ensembl"/>
        </authorList>
    </citation>
    <scope>IDENTIFICATION</scope>
</reference>
<evidence type="ECO:0000313" key="2">
    <source>
        <dbReference type="Ensembl" id="ENSPCEP00000005271.1"/>
    </source>
</evidence>